<evidence type="ECO:0000256" key="6">
    <source>
        <dbReference type="ARBA" id="ARBA00023033"/>
    </source>
</evidence>
<organism evidence="7 8">
    <name type="scientific">Tothia fuscella</name>
    <dbReference type="NCBI Taxonomy" id="1048955"/>
    <lineage>
        <taxon>Eukaryota</taxon>
        <taxon>Fungi</taxon>
        <taxon>Dikarya</taxon>
        <taxon>Ascomycota</taxon>
        <taxon>Pezizomycotina</taxon>
        <taxon>Dothideomycetes</taxon>
        <taxon>Pleosporomycetidae</taxon>
        <taxon>Venturiales</taxon>
        <taxon>Cylindrosympodiaceae</taxon>
        <taxon>Tothia</taxon>
    </lineage>
</organism>
<dbReference type="PANTHER" id="PTHR24305">
    <property type="entry name" value="CYTOCHROME P450"/>
    <property type="match status" value="1"/>
</dbReference>
<comment type="caution">
    <text evidence="7">The sequence shown here is derived from an EMBL/GenBank/DDBJ whole genome shotgun (WGS) entry which is preliminary data.</text>
</comment>
<evidence type="ECO:0000256" key="3">
    <source>
        <dbReference type="ARBA" id="ARBA00022723"/>
    </source>
</evidence>
<dbReference type="InterPro" id="IPR050121">
    <property type="entry name" value="Cytochrome_P450_monoxygenase"/>
</dbReference>
<reference evidence="7" key="1">
    <citation type="journal article" date="2020" name="Stud. Mycol.">
        <title>101 Dothideomycetes genomes: a test case for predicting lifestyles and emergence of pathogens.</title>
        <authorList>
            <person name="Haridas S."/>
            <person name="Albert R."/>
            <person name="Binder M."/>
            <person name="Bloem J."/>
            <person name="Labutti K."/>
            <person name="Salamov A."/>
            <person name="Andreopoulos B."/>
            <person name="Baker S."/>
            <person name="Barry K."/>
            <person name="Bills G."/>
            <person name="Bluhm B."/>
            <person name="Cannon C."/>
            <person name="Castanera R."/>
            <person name="Culley D."/>
            <person name="Daum C."/>
            <person name="Ezra D."/>
            <person name="Gonzalez J."/>
            <person name="Henrissat B."/>
            <person name="Kuo A."/>
            <person name="Liang C."/>
            <person name="Lipzen A."/>
            <person name="Lutzoni F."/>
            <person name="Magnuson J."/>
            <person name="Mondo S."/>
            <person name="Nolan M."/>
            <person name="Ohm R."/>
            <person name="Pangilinan J."/>
            <person name="Park H.-J."/>
            <person name="Ramirez L."/>
            <person name="Alfaro M."/>
            <person name="Sun H."/>
            <person name="Tritt A."/>
            <person name="Yoshinaga Y."/>
            <person name="Zwiers L.-H."/>
            <person name="Turgeon B."/>
            <person name="Goodwin S."/>
            <person name="Spatafora J."/>
            <person name="Crous P."/>
            <person name="Grigoriev I."/>
        </authorList>
    </citation>
    <scope>NUCLEOTIDE SEQUENCE</scope>
    <source>
        <strain evidence="7">CBS 130266</strain>
    </source>
</reference>
<feature type="non-terminal residue" evidence="7">
    <location>
        <position position="1"/>
    </location>
</feature>
<evidence type="ECO:0000256" key="1">
    <source>
        <dbReference type="ARBA" id="ARBA00001971"/>
    </source>
</evidence>
<keyword evidence="6" id="KW-0503">Monooxygenase</keyword>
<feature type="non-terminal residue" evidence="7">
    <location>
        <position position="79"/>
    </location>
</feature>
<evidence type="ECO:0000313" key="7">
    <source>
        <dbReference type="EMBL" id="KAF2425829.1"/>
    </source>
</evidence>
<gene>
    <name evidence="7" type="ORF">EJ08DRAFT_551342</name>
</gene>
<keyword evidence="4" id="KW-0560">Oxidoreductase</keyword>
<dbReference type="OrthoDB" id="3945418at2759"/>
<keyword evidence="8" id="KW-1185">Reference proteome</keyword>
<keyword evidence="5" id="KW-0408">Iron</keyword>
<evidence type="ECO:0000313" key="8">
    <source>
        <dbReference type="Proteomes" id="UP000800235"/>
    </source>
</evidence>
<dbReference type="AlphaFoldDB" id="A0A9P4NL29"/>
<dbReference type="Gene3D" id="1.10.630.10">
    <property type="entry name" value="Cytochrome P450"/>
    <property type="match status" value="1"/>
</dbReference>
<sequence>LFVYISTLAIYRIYLHPLSKFPGPKFTAIKTWYEGYYDVIKSKGRFIWELARLHEQYGPIVRIGPNELHIKDPSYYNTL</sequence>
<dbReference type="Proteomes" id="UP000800235">
    <property type="component" value="Unassembled WGS sequence"/>
</dbReference>
<evidence type="ECO:0008006" key="9">
    <source>
        <dbReference type="Google" id="ProtNLM"/>
    </source>
</evidence>
<dbReference type="PANTHER" id="PTHR24305:SF157">
    <property type="entry name" value="N-ACETYLTRYPTOPHAN 6-HYDROXYLASE IVOC-RELATED"/>
    <property type="match status" value="1"/>
</dbReference>
<dbReference type="SUPFAM" id="SSF48264">
    <property type="entry name" value="Cytochrome P450"/>
    <property type="match status" value="1"/>
</dbReference>
<proteinExistence type="inferred from homology"/>
<dbReference type="GO" id="GO:0005506">
    <property type="term" value="F:iron ion binding"/>
    <property type="evidence" value="ECO:0007669"/>
    <property type="project" value="InterPro"/>
</dbReference>
<evidence type="ECO:0000256" key="5">
    <source>
        <dbReference type="ARBA" id="ARBA00023004"/>
    </source>
</evidence>
<dbReference type="EMBL" id="MU007067">
    <property type="protein sequence ID" value="KAF2425829.1"/>
    <property type="molecule type" value="Genomic_DNA"/>
</dbReference>
<dbReference type="GO" id="GO:0016705">
    <property type="term" value="F:oxidoreductase activity, acting on paired donors, with incorporation or reduction of molecular oxygen"/>
    <property type="evidence" value="ECO:0007669"/>
    <property type="project" value="InterPro"/>
</dbReference>
<keyword evidence="3" id="KW-0479">Metal-binding</keyword>
<name>A0A9P4NL29_9PEZI</name>
<dbReference type="GO" id="GO:0020037">
    <property type="term" value="F:heme binding"/>
    <property type="evidence" value="ECO:0007669"/>
    <property type="project" value="InterPro"/>
</dbReference>
<evidence type="ECO:0000256" key="2">
    <source>
        <dbReference type="ARBA" id="ARBA00010617"/>
    </source>
</evidence>
<evidence type="ECO:0000256" key="4">
    <source>
        <dbReference type="ARBA" id="ARBA00023002"/>
    </source>
</evidence>
<dbReference type="GO" id="GO:0004497">
    <property type="term" value="F:monooxygenase activity"/>
    <property type="evidence" value="ECO:0007669"/>
    <property type="project" value="UniProtKB-KW"/>
</dbReference>
<comment type="similarity">
    <text evidence="2">Belongs to the cytochrome P450 family.</text>
</comment>
<protein>
    <recommendedName>
        <fullName evidence="9">Cytochrome P450</fullName>
    </recommendedName>
</protein>
<comment type="cofactor">
    <cofactor evidence="1">
        <name>heme</name>
        <dbReference type="ChEBI" id="CHEBI:30413"/>
    </cofactor>
</comment>
<dbReference type="InterPro" id="IPR036396">
    <property type="entry name" value="Cyt_P450_sf"/>
</dbReference>
<accession>A0A9P4NL29</accession>